<sequence length="174" mass="19457">MAARLELVTEWTLAAPIDAVWAELSAVEHWPQWWPYLRAVECLSPGDARGVGERRRYRWATRLPYTITFEMRSTAVEPPRLLAGEARGDLRGRGCWQLTEIAGGTCVRYAWSVDVDKPWMRLLAPLARPLFVWNHDALMRAGGEGLARRLGVPLLRHARCEGGGVSPARAGSGR</sequence>
<reference evidence="1 2" key="1">
    <citation type="submission" date="2019-03" db="EMBL/GenBank/DDBJ databases">
        <title>Genomic Encyclopedia of Type Strains, Phase IV (KMG-IV): sequencing the most valuable type-strain genomes for metagenomic binning, comparative biology and taxonomic classification.</title>
        <authorList>
            <person name="Goeker M."/>
        </authorList>
    </citation>
    <scope>NUCLEOTIDE SEQUENCE [LARGE SCALE GENOMIC DNA]</scope>
    <source>
        <strain evidence="1 2">DSM 25287</strain>
    </source>
</reference>
<dbReference type="OrthoDB" id="5402478at2"/>
<dbReference type="SUPFAM" id="SSF55961">
    <property type="entry name" value="Bet v1-like"/>
    <property type="match status" value="1"/>
</dbReference>
<evidence type="ECO:0000313" key="1">
    <source>
        <dbReference type="EMBL" id="TCO83500.1"/>
    </source>
</evidence>
<protein>
    <submittedName>
        <fullName evidence="1">Uncharacterized protein YndB with AHSA1/START domain</fullName>
    </submittedName>
</protein>
<dbReference type="RefSeq" id="WP_132538484.1">
    <property type="nucleotide sequence ID" value="NZ_SLWY01000002.1"/>
</dbReference>
<keyword evidence="2" id="KW-1185">Reference proteome</keyword>
<dbReference type="Pfam" id="PF10604">
    <property type="entry name" value="Polyketide_cyc2"/>
    <property type="match status" value="1"/>
</dbReference>
<dbReference type="EMBL" id="SLWY01000002">
    <property type="protein sequence ID" value="TCO83500.1"/>
    <property type="molecule type" value="Genomic_DNA"/>
</dbReference>
<evidence type="ECO:0000313" key="2">
    <source>
        <dbReference type="Proteomes" id="UP000295765"/>
    </source>
</evidence>
<proteinExistence type="predicted"/>
<dbReference type="Gene3D" id="3.30.530.20">
    <property type="match status" value="1"/>
</dbReference>
<dbReference type="Proteomes" id="UP000295765">
    <property type="component" value="Unassembled WGS sequence"/>
</dbReference>
<name>A0A4R2LB06_9GAMM</name>
<dbReference type="AlphaFoldDB" id="A0A4R2LB06"/>
<organism evidence="1 2">
    <name type="scientific">Plasticicumulans lactativorans</name>
    <dbReference type="NCBI Taxonomy" id="1133106"/>
    <lineage>
        <taxon>Bacteria</taxon>
        <taxon>Pseudomonadati</taxon>
        <taxon>Pseudomonadota</taxon>
        <taxon>Gammaproteobacteria</taxon>
        <taxon>Candidatus Competibacteraceae</taxon>
        <taxon>Plasticicumulans</taxon>
    </lineage>
</organism>
<accession>A0A4R2LB06</accession>
<dbReference type="InterPro" id="IPR023393">
    <property type="entry name" value="START-like_dom_sf"/>
</dbReference>
<dbReference type="CDD" id="cd07824">
    <property type="entry name" value="SRPBCC_6"/>
    <property type="match status" value="1"/>
</dbReference>
<dbReference type="InterPro" id="IPR019587">
    <property type="entry name" value="Polyketide_cyclase/dehydratase"/>
</dbReference>
<gene>
    <name evidence="1" type="ORF">EV699_102207</name>
</gene>
<comment type="caution">
    <text evidence="1">The sequence shown here is derived from an EMBL/GenBank/DDBJ whole genome shotgun (WGS) entry which is preliminary data.</text>
</comment>